<proteinExistence type="predicted"/>
<reference evidence="2 3" key="1">
    <citation type="submission" date="2023-11" db="EMBL/GenBank/DDBJ databases">
        <title>A Novel Polar Bacteriovorax (B. antarcticus) Isolated from the Biocrust in Antarctica.</title>
        <authorList>
            <person name="Mun W."/>
            <person name="Choi S.Y."/>
            <person name="Mitchell R.J."/>
        </authorList>
    </citation>
    <scope>NUCLEOTIDE SEQUENCE [LARGE SCALE GENOMIC DNA]</scope>
    <source>
        <strain evidence="2 3">PP10</strain>
    </source>
</reference>
<evidence type="ECO:0000313" key="2">
    <source>
        <dbReference type="EMBL" id="MEA9355772.1"/>
    </source>
</evidence>
<organism evidence="2 3">
    <name type="scientific">Bacteriovorax antarcticus</name>
    <dbReference type="NCBI Taxonomy" id="3088717"/>
    <lineage>
        <taxon>Bacteria</taxon>
        <taxon>Pseudomonadati</taxon>
        <taxon>Bdellovibrionota</taxon>
        <taxon>Bacteriovoracia</taxon>
        <taxon>Bacteriovoracales</taxon>
        <taxon>Bacteriovoracaceae</taxon>
        <taxon>Bacteriovorax</taxon>
    </lineage>
</organism>
<gene>
    <name evidence="2" type="ORF">SHI21_06155</name>
</gene>
<protein>
    <recommendedName>
        <fullName evidence="4">HNH endonuclease</fullName>
    </recommendedName>
</protein>
<keyword evidence="1" id="KW-0732">Signal</keyword>
<evidence type="ECO:0008006" key="4">
    <source>
        <dbReference type="Google" id="ProtNLM"/>
    </source>
</evidence>
<evidence type="ECO:0000256" key="1">
    <source>
        <dbReference type="SAM" id="SignalP"/>
    </source>
</evidence>
<evidence type="ECO:0000313" key="3">
    <source>
        <dbReference type="Proteomes" id="UP001302274"/>
    </source>
</evidence>
<name>A0ABU5VT44_9BACT</name>
<sequence>MKNLLKLSLISLLLVNVAFAGANRFPKNPDLTQTPGKLCTTPTEHRYPEQIAYCERDVDTYTKNSIIAKYDTLFGYEIRTMKRLDFKIDHLIPLCAGGANAEENLWPQHKSVYAITDPIEPVLCEKMSQGKLKQADAIKLILRAKLNLDQAPAVLKELQRM</sequence>
<accession>A0ABU5VT44</accession>
<dbReference type="RefSeq" id="WP_323575403.1">
    <property type="nucleotide sequence ID" value="NZ_JAYGJQ010000001.1"/>
</dbReference>
<keyword evidence="3" id="KW-1185">Reference proteome</keyword>
<dbReference type="Proteomes" id="UP001302274">
    <property type="component" value="Unassembled WGS sequence"/>
</dbReference>
<dbReference type="CDD" id="cd00085">
    <property type="entry name" value="HNHc"/>
    <property type="match status" value="1"/>
</dbReference>
<feature type="signal peptide" evidence="1">
    <location>
        <begin position="1"/>
        <end position="20"/>
    </location>
</feature>
<feature type="chain" id="PRO_5045844399" description="HNH endonuclease" evidence="1">
    <location>
        <begin position="21"/>
        <end position="161"/>
    </location>
</feature>
<comment type="caution">
    <text evidence="2">The sequence shown here is derived from an EMBL/GenBank/DDBJ whole genome shotgun (WGS) entry which is preliminary data.</text>
</comment>
<dbReference type="EMBL" id="JAYGJQ010000001">
    <property type="protein sequence ID" value="MEA9355772.1"/>
    <property type="molecule type" value="Genomic_DNA"/>
</dbReference>
<dbReference type="InterPro" id="IPR003615">
    <property type="entry name" value="HNH_nuc"/>
</dbReference>